<organism evidence="1 2">
    <name type="scientific">Elysia marginata</name>
    <dbReference type="NCBI Taxonomy" id="1093978"/>
    <lineage>
        <taxon>Eukaryota</taxon>
        <taxon>Metazoa</taxon>
        <taxon>Spiralia</taxon>
        <taxon>Lophotrochozoa</taxon>
        <taxon>Mollusca</taxon>
        <taxon>Gastropoda</taxon>
        <taxon>Heterobranchia</taxon>
        <taxon>Euthyneura</taxon>
        <taxon>Panpulmonata</taxon>
        <taxon>Sacoglossa</taxon>
        <taxon>Placobranchoidea</taxon>
        <taxon>Plakobranchidae</taxon>
        <taxon>Elysia</taxon>
    </lineage>
</organism>
<proteinExistence type="predicted"/>
<dbReference type="AlphaFoldDB" id="A0AAV4GZ92"/>
<name>A0AAV4GZ92_9GAST</name>
<keyword evidence="2" id="KW-1185">Reference proteome</keyword>
<dbReference type="EMBL" id="BMAT01008677">
    <property type="protein sequence ID" value="GFR90579.1"/>
    <property type="molecule type" value="Genomic_DNA"/>
</dbReference>
<sequence>MKRLYFTNGSSHYGDKCKFYKEFQDAHRWRQTGLFIQPGLIQKYLPKGWLGATNKSLWNYGINRECAREDVFIQQQKYIGCTIGVSNVANSLGDEIVSVDILHALCGLGYAGNIVVVYNCPCCGHIDVKGDPRDKKQKDGPREGHYFRALLRSVIPSFLTRWYNRWQQRRECDGAIKALQLGIDRFVKNRDDYQRLAWKQEPLLVSDNCLSTGQLIDTNEEQPHPRGSVGCDAFDDAARRYSRPEQWSHQKLGKLFPSVNFDKGEGAFQWGGGTSSHIRFFHLRALLEEPALQQEFRELEVNLLLSGIYGEGFLPILQKGLVNYHLLLSPYKWSVEGRCLAIRATSDDGSDAIETYPLKYVHRESMVVHGAPSLFELSDRFHGGDVVRAGKVELELFPLLSPKKALITLLEQARRKQLSLCGVYGLNQHVIKGEKGAIACRLVTSIVQSGLLARRNVAILFLNDFPLEDWNQLIDQLSLPSSVNLRAVSINNLTDDDVAQLSTRYDESKPCLLLVNTGPVSDAFFKGIIQCAEFFVTEGANSVSQSIKYNKPYLSPISQDSYSVRNYRYLTELPDSRPHTGSAHETQLMNLASQAARGNIKQENVGHCLSWDEKIDNFLFFSLLAGMEASKFSEPDIYKVILRLAYYVKRLLPDPRILRFLYHNAKHGYLSSRQVVRLLQGKALKSNECQDILTQLIKDEYLREESSIKQLFAKLSVASKKRKNDIVGGALANRKWIRSVL</sequence>
<comment type="caution">
    <text evidence="1">The sequence shown here is derived from an EMBL/GenBank/DDBJ whole genome shotgun (WGS) entry which is preliminary data.</text>
</comment>
<reference evidence="1 2" key="1">
    <citation type="journal article" date="2021" name="Elife">
        <title>Chloroplast acquisition without the gene transfer in kleptoplastic sea slugs, Plakobranchus ocellatus.</title>
        <authorList>
            <person name="Maeda T."/>
            <person name="Takahashi S."/>
            <person name="Yoshida T."/>
            <person name="Shimamura S."/>
            <person name="Takaki Y."/>
            <person name="Nagai Y."/>
            <person name="Toyoda A."/>
            <person name="Suzuki Y."/>
            <person name="Arimoto A."/>
            <person name="Ishii H."/>
            <person name="Satoh N."/>
            <person name="Nishiyama T."/>
            <person name="Hasebe M."/>
            <person name="Maruyama T."/>
            <person name="Minagawa J."/>
            <person name="Obokata J."/>
            <person name="Shigenobu S."/>
        </authorList>
    </citation>
    <scope>NUCLEOTIDE SEQUENCE [LARGE SCALE GENOMIC DNA]</scope>
</reference>
<dbReference type="Proteomes" id="UP000762676">
    <property type="component" value="Unassembled WGS sequence"/>
</dbReference>
<gene>
    <name evidence="1" type="ORF">ElyMa_004307400</name>
</gene>
<evidence type="ECO:0000313" key="1">
    <source>
        <dbReference type="EMBL" id="GFR90579.1"/>
    </source>
</evidence>
<protein>
    <submittedName>
        <fullName evidence="1">Uncharacterized protein</fullName>
    </submittedName>
</protein>
<evidence type="ECO:0000313" key="2">
    <source>
        <dbReference type="Proteomes" id="UP000762676"/>
    </source>
</evidence>
<accession>A0AAV4GZ92</accession>